<dbReference type="CDD" id="cd00130">
    <property type="entry name" value="PAS"/>
    <property type="match status" value="1"/>
</dbReference>
<keyword evidence="7" id="KW-0547">Nucleotide-binding</keyword>
<dbReference type="GO" id="GO:0005524">
    <property type="term" value="F:ATP binding"/>
    <property type="evidence" value="ECO:0007669"/>
    <property type="project" value="UniProtKB-KW"/>
</dbReference>
<evidence type="ECO:0000256" key="2">
    <source>
        <dbReference type="ARBA" id="ARBA00004236"/>
    </source>
</evidence>
<keyword evidence="13" id="KW-1133">Transmembrane helix</keyword>
<dbReference type="Pfam" id="PF02518">
    <property type="entry name" value="HATPase_c"/>
    <property type="match status" value="1"/>
</dbReference>
<keyword evidence="6" id="KW-0808">Transferase</keyword>
<feature type="modified residue" description="4-aspartylphosphate" evidence="12">
    <location>
        <position position="665"/>
    </location>
</feature>
<keyword evidence="13" id="KW-0812">Transmembrane</keyword>
<dbReference type="SMART" id="SM00091">
    <property type="entry name" value="PAS"/>
    <property type="match status" value="1"/>
</dbReference>
<comment type="catalytic activity">
    <reaction evidence="1">
        <text>ATP + protein L-histidine = ADP + protein N-phospho-L-histidine.</text>
        <dbReference type="EC" id="2.7.13.3"/>
    </reaction>
</comment>
<evidence type="ECO:0000256" key="9">
    <source>
        <dbReference type="ARBA" id="ARBA00022840"/>
    </source>
</evidence>
<dbReference type="RefSeq" id="WP_133342095.1">
    <property type="nucleotide sequence ID" value="NZ_SMZO01000011.1"/>
</dbReference>
<dbReference type="InterPro" id="IPR011006">
    <property type="entry name" value="CheY-like_superfamily"/>
</dbReference>
<dbReference type="SUPFAM" id="SSF55874">
    <property type="entry name" value="ATPase domain of HSP90 chaperone/DNA topoisomerase II/histidine kinase"/>
    <property type="match status" value="1"/>
</dbReference>
<keyword evidence="4" id="KW-1003">Cell membrane</keyword>
<dbReference type="PANTHER" id="PTHR43047">
    <property type="entry name" value="TWO-COMPONENT HISTIDINE PROTEIN KINASE"/>
    <property type="match status" value="1"/>
</dbReference>
<evidence type="ECO:0000256" key="3">
    <source>
        <dbReference type="ARBA" id="ARBA00012438"/>
    </source>
</evidence>
<dbReference type="Pfam" id="PF00072">
    <property type="entry name" value="Response_reg"/>
    <property type="match status" value="1"/>
</dbReference>
<dbReference type="CDD" id="cd17546">
    <property type="entry name" value="REC_hyHK_CKI1_RcsC-like"/>
    <property type="match status" value="1"/>
</dbReference>
<evidence type="ECO:0000256" key="13">
    <source>
        <dbReference type="SAM" id="Phobius"/>
    </source>
</evidence>
<dbReference type="Pfam" id="PF00512">
    <property type="entry name" value="HisKA"/>
    <property type="match status" value="1"/>
</dbReference>
<dbReference type="AlphaFoldDB" id="A0A4R6AYG3"/>
<dbReference type="SUPFAM" id="SSF47384">
    <property type="entry name" value="Homodimeric domain of signal transducing histidine kinase"/>
    <property type="match status" value="1"/>
</dbReference>
<dbReference type="GO" id="GO:0006355">
    <property type="term" value="P:regulation of DNA-templated transcription"/>
    <property type="evidence" value="ECO:0007669"/>
    <property type="project" value="InterPro"/>
</dbReference>
<dbReference type="InterPro" id="IPR036890">
    <property type="entry name" value="HATPase_C_sf"/>
</dbReference>
<dbReference type="OrthoDB" id="9801651at2"/>
<dbReference type="InterPro" id="IPR036641">
    <property type="entry name" value="HPT_dom_sf"/>
</dbReference>
<dbReference type="InterPro" id="IPR036097">
    <property type="entry name" value="HisK_dim/P_sf"/>
</dbReference>
<dbReference type="Gene3D" id="3.40.50.2300">
    <property type="match status" value="1"/>
</dbReference>
<evidence type="ECO:0000256" key="7">
    <source>
        <dbReference type="ARBA" id="ARBA00022741"/>
    </source>
</evidence>
<protein>
    <recommendedName>
        <fullName evidence="3">histidine kinase</fullName>
        <ecNumber evidence="3">2.7.13.3</ecNumber>
    </recommendedName>
</protein>
<evidence type="ECO:0000256" key="10">
    <source>
        <dbReference type="ARBA" id="ARBA00023012"/>
    </source>
</evidence>
<keyword evidence="10" id="KW-0902">Two-component regulatory system</keyword>
<evidence type="ECO:0000256" key="12">
    <source>
        <dbReference type="PROSITE-ProRule" id="PRU00169"/>
    </source>
</evidence>
<feature type="transmembrane region" description="Helical" evidence="13">
    <location>
        <begin position="20"/>
        <end position="39"/>
    </location>
</feature>
<gene>
    <name evidence="17" type="ORF">E2L05_06505</name>
</gene>
<keyword evidence="11 13" id="KW-0472">Membrane</keyword>
<dbReference type="Proteomes" id="UP000294562">
    <property type="component" value="Unassembled WGS sequence"/>
</dbReference>
<dbReference type="EC" id="2.7.13.3" evidence="3"/>
<evidence type="ECO:0000256" key="8">
    <source>
        <dbReference type="ARBA" id="ARBA00022777"/>
    </source>
</evidence>
<feature type="transmembrane region" description="Helical" evidence="13">
    <location>
        <begin position="187"/>
        <end position="209"/>
    </location>
</feature>
<feature type="domain" description="Histidine kinase" evidence="14">
    <location>
        <begin position="370"/>
        <end position="587"/>
    </location>
</feature>
<evidence type="ECO:0000259" key="16">
    <source>
        <dbReference type="PROSITE" id="PS50112"/>
    </source>
</evidence>
<proteinExistence type="predicted"/>
<dbReference type="PROSITE" id="PS50112">
    <property type="entry name" value="PAS"/>
    <property type="match status" value="1"/>
</dbReference>
<feature type="domain" description="PAS" evidence="16">
    <location>
        <begin position="222"/>
        <end position="293"/>
    </location>
</feature>
<organism evidence="17 18">
    <name type="scientific">Meridianimarinicoccus aquatilis</name>
    <dbReference type="NCBI Taxonomy" id="2552766"/>
    <lineage>
        <taxon>Bacteria</taxon>
        <taxon>Pseudomonadati</taxon>
        <taxon>Pseudomonadota</taxon>
        <taxon>Alphaproteobacteria</taxon>
        <taxon>Rhodobacterales</taxon>
        <taxon>Paracoccaceae</taxon>
        <taxon>Meridianimarinicoccus</taxon>
    </lineage>
</organism>
<accession>A0A4R6AYG3</accession>
<evidence type="ECO:0000313" key="17">
    <source>
        <dbReference type="EMBL" id="TDL89297.1"/>
    </source>
</evidence>
<dbReference type="PANTHER" id="PTHR43047:SF64">
    <property type="entry name" value="HISTIDINE KINASE CONTAINING CHEY-HOMOLOGOUS RECEIVER DOMAIN AND PAS DOMAIN-RELATED"/>
    <property type="match status" value="1"/>
</dbReference>
<dbReference type="CDD" id="cd00082">
    <property type="entry name" value="HisKA"/>
    <property type="match status" value="1"/>
</dbReference>
<dbReference type="Gene3D" id="1.20.120.160">
    <property type="entry name" value="HPT domain"/>
    <property type="match status" value="1"/>
</dbReference>
<dbReference type="InterPro" id="IPR003594">
    <property type="entry name" value="HATPase_dom"/>
</dbReference>
<dbReference type="InterPro" id="IPR001789">
    <property type="entry name" value="Sig_transdc_resp-reg_receiver"/>
</dbReference>
<feature type="domain" description="Response regulatory" evidence="15">
    <location>
        <begin position="616"/>
        <end position="733"/>
    </location>
</feature>
<dbReference type="NCBIfam" id="TIGR00229">
    <property type="entry name" value="sensory_box"/>
    <property type="match status" value="1"/>
</dbReference>
<dbReference type="GO" id="GO:0000155">
    <property type="term" value="F:phosphorelay sensor kinase activity"/>
    <property type="evidence" value="ECO:0007669"/>
    <property type="project" value="InterPro"/>
</dbReference>
<dbReference type="CDD" id="cd16922">
    <property type="entry name" value="HATPase_EvgS-ArcB-TorS-like"/>
    <property type="match status" value="1"/>
</dbReference>
<dbReference type="InterPro" id="IPR035965">
    <property type="entry name" value="PAS-like_dom_sf"/>
</dbReference>
<evidence type="ECO:0000256" key="5">
    <source>
        <dbReference type="ARBA" id="ARBA00022553"/>
    </source>
</evidence>
<dbReference type="Gene3D" id="3.30.565.10">
    <property type="entry name" value="Histidine kinase-like ATPase, C-terminal domain"/>
    <property type="match status" value="1"/>
</dbReference>
<dbReference type="InterPro" id="IPR004358">
    <property type="entry name" value="Sig_transdc_His_kin-like_C"/>
</dbReference>
<evidence type="ECO:0000256" key="1">
    <source>
        <dbReference type="ARBA" id="ARBA00000085"/>
    </source>
</evidence>
<dbReference type="SUPFAM" id="SSF52172">
    <property type="entry name" value="CheY-like"/>
    <property type="match status" value="1"/>
</dbReference>
<dbReference type="EMBL" id="SMZO01000011">
    <property type="protein sequence ID" value="TDL89297.1"/>
    <property type="molecule type" value="Genomic_DNA"/>
</dbReference>
<dbReference type="PRINTS" id="PR00344">
    <property type="entry name" value="BCTRLSENSOR"/>
</dbReference>
<evidence type="ECO:0000259" key="15">
    <source>
        <dbReference type="PROSITE" id="PS50110"/>
    </source>
</evidence>
<dbReference type="PROSITE" id="PS50109">
    <property type="entry name" value="HIS_KIN"/>
    <property type="match status" value="1"/>
</dbReference>
<comment type="subcellular location">
    <subcellularLocation>
        <location evidence="2">Cell membrane</location>
    </subcellularLocation>
</comment>
<dbReference type="SUPFAM" id="SSF55785">
    <property type="entry name" value="PYP-like sensor domain (PAS domain)"/>
    <property type="match status" value="1"/>
</dbReference>
<keyword evidence="5 12" id="KW-0597">Phosphoprotein</keyword>
<dbReference type="InterPro" id="IPR005467">
    <property type="entry name" value="His_kinase_dom"/>
</dbReference>
<evidence type="ECO:0000256" key="11">
    <source>
        <dbReference type="ARBA" id="ARBA00023136"/>
    </source>
</evidence>
<dbReference type="PROSITE" id="PS50110">
    <property type="entry name" value="RESPONSE_REGULATORY"/>
    <property type="match status" value="1"/>
</dbReference>
<dbReference type="Pfam" id="PF00989">
    <property type="entry name" value="PAS"/>
    <property type="match status" value="1"/>
</dbReference>
<dbReference type="FunFam" id="3.30.565.10:FF:000023">
    <property type="entry name" value="PAS domain-containing sensor histidine kinase"/>
    <property type="match status" value="1"/>
</dbReference>
<dbReference type="SMART" id="SM00448">
    <property type="entry name" value="REC"/>
    <property type="match status" value="1"/>
</dbReference>
<dbReference type="Gene3D" id="3.30.450.20">
    <property type="entry name" value="PAS domain"/>
    <property type="match status" value="1"/>
</dbReference>
<comment type="caution">
    <text evidence="17">The sequence shown here is derived from an EMBL/GenBank/DDBJ whole genome shotgun (WGS) entry which is preliminary data.</text>
</comment>
<dbReference type="SMART" id="SM00387">
    <property type="entry name" value="HATPase_c"/>
    <property type="match status" value="1"/>
</dbReference>
<dbReference type="InterPro" id="IPR013767">
    <property type="entry name" value="PAS_fold"/>
</dbReference>
<dbReference type="SMART" id="SM00388">
    <property type="entry name" value="HisKA"/>
    <property type="match status" value="1"/>
</dbReference>
<evidence type="ECO:0000256" key="6">
    <source>
        <dbReference type="ARBA" id="ARBA00022679"/>
    </source>
</evidence>
<keyword evidence="8 17" id="KW-0418">Kinase</keyword>
<sequence length="874" mass="95524">MTSFYSIEKNKKKWLKPVLVGMAVLALTALIGLLAVDLVRKLDTLNRATSDNVEWQLSQVEVEYLSLVNDVSNAQAQPPVAGLSDVRQRFDVLYSRIVTLDTGLMFTELRQSTNVGALVATLRADLDRLIPMLDGPDPELQRTLPELQQDLIAHRDTIREVALTSLRFFAKQASESGASVAATLERVSIITGLLIAMLAGLTFVLWRFYLTAQFHSRKAELTGERMTSVVETALDGVIIADMQGIIRDFNKAAETIFGFSRDEIIGRSISETIIPKDARAAHHAGMKRYAETRNGKLVGGGRVTLTGLRKNGEEFPLELSLASSVNNTHEAIIISFVRDVTRRVTAEKELRHVRDKALESERAKDRLLTVMSHEMRTPLNGMLATLELLEETGLTEKQARYVSVIEQSGDVLLSHVNDVLDISRIDSGAQPTDSLRPMDFGTVVRDIVAEQSAIARRNGTRISVSLPPVSTVVGDPAALRRILSNLIGNAIKFTKNGEVDVAVARLGRGDLVEFTISDTGIGIENADRERIFDDFFSLDASYGRSNSGTGLGLGIVKRLVTRLGGEIGVESEPGEGSLFWVRIPLAQRLGTLKKKTVTASPKPVQAKQQKPQRSLDILVVEDNEINRLVMREMLESANHKITEANDGIEGVEYALAHTYDLILMDISMPRLDGVEATRRIRGSGCGSCRTPIVAVTANALSHEAEKFRQAGMNETITKPLSRKSIEHALALAGDSVTVFAPPKSSTIVKTGSINLSQLEELNAEIAPEHLAKMFKVFRKDADALVAKLASGPAKAINRAETVADIHKLSGTAAVFGADSFRARLLELQEIGKAGTATEENTRLHELPAIWDRAIREFNSASSFEWVGSSSSGRC</sequence>
<dbReference type="InterPro" id="IPR000014">
    <property type="entry name" value="PAS"/>
</dbReference>
<evidence type="ECO:0000313" key="18">
    <source>
        <dbReference type="Proteomes" id="UP000294562"/>
    </source>
</evidence>
<reference evidence="17 18" key="1">
    <citation type="submission" date="2019-03" db="EMBL/GenBank/DDBJ databases">
        <title>Rhodobacteraceae bacterium SM1902, a new member of the family Rhodobacteraceae isolated from Yantai.</title>
        <authorList>
            <person name="Sun Y."/>
        </authorList>
    </citation>
    <scope>NUCLEOTIDE SEQUENCE [LARGE SCALE GENOMIC DNA]</scope>
    <source>
        <strain evidence="17 18">SM1902</strain>
    </source>
</reference>
<dbReference type="GO" id="GO:0005886">
    <property type="term" value="C:plasma membrane"/>
    <property type="evidence" value="ECO:0007669"/>
    <property type="project" value="UniProtKB-SubCell"/>
</dbReference>
<keyword evidence="18" id="KW-1185">Reference proteome</keyword>
<evidence type="ECO:0000256" key="4">
    <source>
        <dbReference type="ARBA" id="ARBA00022475"/>
    </source>
</evidence>
<dbReference type="SUPFAM" id="SSF47226">
    <property type="entry name" value="Histidine-containing phosphotransfer domain, HPT domain"/>
    <property type="match status" value="1"/>
</dbReference>
<evidence type="ECO:0000259" key="14">
    <source>
        <dbReference type="PROSITE" id="PS50109"/>
    </source>
</evidence>
<name>A0A4R6AYG3_9RHOB</name>
<dbReference type="InterPro" id="IPR003661">
    <property type="entry name" value="HisK_dim/P_dom"/>
</dbReference>
<keyword evidence="9" id="KW-0067">ATP-binding</keyword>
<dbReference type="Gene3D" id="1.10.287.130">
    <property type="match status" value="1"/>
</dbReference>